<comment type="caution">
    <text evidence="2">The sequence shown here is derived from an EMBL/GenBank/DDBJ whole genome shotgun (WGS) entry which is preliminary data.</text>
</comment>
<keyword evidence="3" id="KW-1185">Reference proteome</keyword>
<accession>A0A2S5TAJ0</accession>
<dbReference type="AlphaFoldDB" id="A0A2S5TAJ0"/>
<dbReference type="InterPro" id="IPR036291">
    <property type="entry name" value="NAD(P)-bd_dom_sf"/>
</dbReference>
<dbReference type="Gene3D" id="3.40.50.720">
    <property type="entry name" value="NAD(P)-binding Rossmann-like Domain"/>
    <property type="match status" value="1"/>
</dbReference>
<sequence length="305" mass="32246">MTPSNSRRILITGSASGIGLQAALQLAASGHRLVLADRNVAAGEAAAAQIRQSGGQAEFRALDLGDLSHIRAFADEELAREQPLDALINNAGLLPPMRRATTADGFERAFGVAYLGHYALTARLMPALLRSSAPRVVSVSSNSHPGGRLDFADLQLERNYQSSQAYTNSKLACLMFAMELQRRSDAAGLGLLSVAAHPGISSTPIAAGWKSENRRRLMDRFEVFGYDTLMRLVGQGAADGARPLVLAAAGADIAPGGYYGPTGFMQARGRPGLVRPARKARDAAVAARLWQESQALTGVAWPALG</sequence>
<protein>
    <submittedName>
        <fullName evidence="2">Short chain dehydrogenase</fullName>
    </submittedName>
</protein>
<dbReference type="PANTHER" id="PTHR43157:SF31">
    <property type="entry name" value="PHOSPHATIDYLINOSITOL-GLYCAN BIOSYNTHESIS CLASS F PROTEIN"/>
    <property type="match status" value="1"/>
</dbReference>
<dbReference type="Proteomes" id="UP000238220">
    <property type="component" value="Unassembled WGS sequence"/>
</dbReference>
<dbReference type="PANTHER" id="PTHR43157">
    <property type="entry name" value="PHOSPHATIDYLINOSITOL-GLYCAN BIOSYNTHESIS CLASS F PROTEIN-RELATED"/>
    <property type="match status" value="1"/>
</dbReference>
<dbReference type="GO" id="GO:0016491">
    <property type="term" value="F:oxidoreductase activity"/>
    <property type="evidence" value="ECO:0007669"/>
    <property type="project" value="UniProtKB-KW"/>
</dbReference>
<dbReference type="InterPro" id="IPR002347">
    <property type="entry name" value="SDR_fam"/>
</dbReference>
<dbReference type="SUPFAM" id="SSF51735">
    <property type="entry name" value="NAD(P)-binding Rossmann-fold domains"/>
    <property type="match status" value="1"/>
</dbReference>
<evidence type="ECO:0000256" key="1">
    <source>
        <dbReference type="ARBA" id="ARBA00023002"/>
    </source>
</evidence>
<dbReference type="PRINTS" id="PR00081">
    <property type="entry name" value="GDHRDH"/>
</dbReference>
<evidence type="ECO:0000313" key="2">
    <source>
        <dbReference type="EMBL" id="PPE72023.1"/>
    </source>
</evidence>
<dbReference type="RefSeq" id="WP_104232179.1">
    <property type="nucleotide sequence ID" value="NZ_PSNW01000016.1"/>
</dbReference>
<name>A0A2S5TAJ0_9GAMM</name>
<organism evidence="2 3">
    <name type="scientific">Solimonas fluminis</name>
    <dbReference type="NCBI Taxonomy" id="2086571"/>
    <lineage>
        <taxon>Bacteria</taxon>
        <taxon>Pseudomonadati</taxon>
        <taxon>Pseudomonadota</taxon>
        <taxon>Gammaproteobacteria</taxon>
        <taxon>Nevskiales</taxon>
        <taxon>Nevskiaceae</taxon>
        <taxon>Solimonas</taxon>
    </lineage>
</organism>
<dbReference type="Pfam" id="PF00106">
    <property type="entry name" value="adh_short"/>
    <property type="match status" value="1"/>
</dbReference>
<gene>
    <name evidence="2" type="ORF">C3942_20205</name>
</gene>
<proteinExistence type="predicted"/>
<reference evidence="2 3" key="1">
    <citation type="submission" date="2018-02" db="EMBL/GenBank/DDBJ databases">
        <title>Genome sequencing of Solimonas sp. HR-BB.</title>
        <authorList>
            <person name="Lee Y."/>
            <person name="Jeon C.O."/>
        </authorList>
    </citation>
    <scope>NUCLEOTIDE SEQUENCE [LARGE SCALE GENOMIC DNA]</scope>
    <source>
        <strain evidence="2 3">HR-BB</strain>
    </source>
</reference>
<dbReference type="OrthoDB" id="109589at2"/>
<dbReference type="EMBL" id="PSNW01000016">
    <property type="protein sequence ID" value="PPE72023.1"/>
    <property type="molecule type" value="Genomic_DNA"/>
</dbReference>
<keyword evidence="1" id="KW-0560">Oxidoreductase</keyword>
<evidence type="ECO:0000313" key="3">
    <source>
        <dbReference type="Proteomes" id="UP000238220"/>
    </source>
</evidence>